<dbReference type="Proteomes" id="UP001230220">
    <property type="component" value="Unassembled WGS sequence"/>
</dbReference>
<dbReference type="InterPro" id="IPR009839">
    <property type="entry name" value="SseB_N"/>
</dbReference>
<dbReference type="RefSeq" id="WP_307405372.1">
    <property type="nucleotide sequence ID" value="NZ_JAUSUR010000001.1"/>
</dbReference>
<reference evidence="3 4" key="1">
    <citation type="submission" date="2023-07" db="EMBL/GenBank/DDBJ databases">
        <title>Genomic Encyclopedia of Type Strains, Phase IV (KMG-IV): sequencing the most valuable type-strain genomes for metagenomic binning, comparative biology and taxonomic classification.</title>
        <authorList>
            <person name="Goeker M."/>
        </authorList>
    </citation>
    <scope>NUCLEOTIDE SEQUENCE [LARGE SCALE GENOMIC DNA]</scope>
    <source>
        <strain evidence="3 4">DSM 16784</strain>
    </source>
</reference>
<protein>
    <recommendedName>
        <fullName evidence="5">Enhanced serine sensitivity protein SseB</fullName>
    </recommendedName>
</protein>
<gene>
    <name evidence="3" type="ORF">J2S15_000616</name>
</gene>
<organism evidence="3 4">
    <name type="scientific">Breznakia pachnodae</name>
    <dbReference type="NCBI Taxonomy" id="265178"/>
    <lineage>
        <taxon>Bacteria</taxon>
        <taxon>Bacillati</taxon>
        <taxon>Bacillota</taxon>
        <taxon>Erysipelotrichia</taxon>
        <taxon>Erysipelotrichales</taxon>
        <taxon>Erysipelotrichaceae</taxon>
        <taxon>Breznakia</taxon>
    </lineage>
</organism>
<accession>A0ABU0E014</accession>
<feature type="domain" description="SseB protein N-terminal" evidence="1">
    <location>
        <begin position="17"/>
        <end position="136"/>
    </location>
</feature>
<evidence type="ECO:0000313" key="4">
    <source>
        <dbReference type="Proteomes" id="UP001230220"/>
    </source>
</evidence>
<evidence type="ECO:0008006" key="5">
    <source>
        <dbReference type="Google" id="ProtNLM"/>
    </source>
</evidence>
<name>A0ABU0E014_9FIRM</name>
<keyword evidence="4" id="KW-1185">Reference proteome</keyword>
<dbReference type="Pfam" id="PF07179">
    <property type="entry name" value="SseB"/>
    <property type="match status" value="1"/>
</dbReference>
<evidence type="ECO:0000313" key="3">
    <source>
        <dbReference type="EMBL" id="MDQ0359885.1"/>
    </source>
</evidence>
<feature type="domain" description="SseB protein C-terminal" evidence="2">
    <location>
        <begin position="151"/>
        <end position="252"/>
    </location>
</feature>
<dbReference type="InterPro" id="IPR027945">
    <property type="entry name" value="SseB_C"/>
</dbReference>
<evidence type="ECO:0000259" key="2">
    <source>
        <dbReference type="Pfam" id="PF14581"/>
    </source>
</evidence>
<comment type="caution">
    <text evidence="3">The sequence shown here is derived from an EMBL/GenBank/DDBJ whole genome shotgun (WGS) entry which is preliminary data.</text>
</comment>
<sequence>MDNKTIDVNKPVENPKLVESMQRLLKEPNQQNENDFMALVVDAVFLSPVKIDNIIENEGNKITLEKDTKIQFIHFTDNDGRAFLPLFTDWSEIGKWSKEKGIQTLMLRMNDYKEMVSNNEIYSGVVINPYSENIMFSSQQLNTLLGHKIKIEKATEVQIGEPAKYPTRLVDALKELFPKMKSVRSAYILYMVRGEEGSYLMIVDTDTPDIDFPKIGSLAPQYLDKGELLDMAPLSDDFGKNATQNRNPFYKKKRSLFGR</sequence>
<dbReference type="Pfam" id="PF14581">
    <property type="entry name" value="SseB_C"/>
    <property type="match status" value="1"/>
</dbReference>
<evidence type="ECO:0000259" key="1">
    <source>
        <dbReference type="Pfam" id="PF07179"/>
    </source>
</evidence>
<proteinExistence type="predicted"/>
<dbReference type="EMBL" id="JAUSUR010000001">
    <property type="protein sequence ID" value="MDQ0359885.1"/>
    <property type="molecule type" value="Genomic_DNA"/>
</dbReference>